<name>A0A1I5GZF7_PSUAM</name>
<dbReference type="EMBL" id="FOUY01000054">
    <property type="protein sequence ID" value="SFO41347.1"/>
    <property type="molecule type" value="Genomic_DNA"/>
</dbReference>
<accession>A0A1I5GZF7</accession>
<sequence>MTDNDTTAESTADKQAPSTQPTGLDVQLAQELIDKARQSGVSLVGPDGLLAGVTRTVLQAAL</sequence>
<evidence type="ECO:0000256" key="1">
    <source>
        <dbReference type="SAM" id="MobiDB-lite"/>
    </source>
</evidence>
<keyword evidence="3" id="KW-1185">Reference proteome</keyword>
<gene>
    <name evidence="2" type="ORF">SAMN05216207_10541</name>
</gene>
<protein>
    <submittedName>
        <fullName evidence="2">Uncharacterized protein</fullName>
    </submittedName>
</protein>
<feature type="non-terminal residue" evidence="2">
    <location>
        <position position="62"/>
    </location>
</feature>
<evidence type="ECO:0000313" key="2">
    <source>
        <dbReference type="EMBL" id="SFO41347.1"/>
    </source>
</evidence>
<dbReference type="AlphaFoldDB" id="A0A1I5GZF7"/>
<organism evidence="2 3">
    <name type="scientific">Pseudonocardia ammonioxydans</name>
    <dbReference type="NCBI Taxonomy" id="260086"/>
    <lineage>
        <taxon>Bacteria</taxon>
        <taxon>Bacillati</taxon>
        <taxon>Actinomycetota</taxon>
        <taxon>Actinomycetes</taxon>
        <taxon>Pseudonocardiales</taxon>
        <taxon>Pseudonocardiaceae</taxon>
        <taxon>Pseudonocardia</taxon>
    </lineage>
</organism>
<feature type="compositionally biased region" description="Polar residues" evidence="1">
    <location>
        <begin position="1"/>
        <end position="10"/>
    </location>
</feature>
<feature type="region of interest" description="Disordered" evidence="1">
    <location>
        <begin position="1"/>
        <end position="24"/>
    </location>
</feature>
<dbReference type="Proteomes" id="UP000199614">
    <property type="component" value="Unassembled WGS sequence"/>
</dbReference>
<dbReference type="STRING" id="260086.SAMN05216207_10541"/>
<proteinExistence type="predicted"/>
<evidence type="ECO:0000313" key="3">
    <source>
        <dbReference type="Proteomes" id="UP000199614"/>
    </source>
</evidence>
<reference evidence="2 3" key="1">
    <citation type="submission" date="2016-10" db="EMBL/GenBank/DDBJ databases">
        <authorList>
            <person name="de Groot N.N."/>
        </authorList>
    </citation>
    <scope>NUCLEOTIDE SEQUENCE [LARGE SCALE GENOMIC DNA]</scope>
    <source>
        <strain evidence="2 3">CGMCC 4.1877</strain>
    </source>
</reference>